<organism evidence="1">
    <name type="scientific">Anguilla anguilla</name>
    <name type="common">European freshwater eel</name>
    <name type="synonym">Muraena anguilla</name>
    <dbReference type="NCBI Taxonomy" id="7936"/>
    <lineage>
        <taxon>Eukaryota</taxon>
        <taxon>Metazoa</taxon>
        <taxon>Chordata</taxon>
        <taxon>Craniata</taxon>
        <taxon>Vertebrata</taxon>
        <taxon>Euteleostomi</taxon>
        <taxon>Actinopterygii</taxon>
        <taxon>Neopterygii</taxon>
        <taxon>Teleostei</taxon>
        <taxon>Anguilliformes</taxon>
        <taxon>Anguillidae</taxon>
        <taxon>Anguilla</taxon>
    </lineage>
</organism>
<proteinExistence type="predicted"/>
<name>A0A0E9VTX4_ANGAN</name>
<dbReference type="AlphaFoldDB" id="A0A0E9VTX4"/>
<accession>A0A0E9VTX4</accession>
<sequence>MLLDWLNAIRGSTAEVLFGLGLRGFVLQDSIHA</sequence>
<reference evidence="1" key="2">
    <citation type="journal article" date="2015" name="Fish Shellfish Immunol.">
        <title>Early steps in the European eel (Anguilla anguilla)-Vibrio vulnificus interaction in the gills: Role of the RtxA13 toxin.</title>
        <authorList>
            <person name="Callol A."/>
            <person name="Pajuelo D."/>
            <person name="Ebbesson L."/>
            <person name="Teles M."/>
            <person name="MacKenzie S."/>
            <person name="Amaro C."/>
        </authorList>
    </citation>
    <scope>NUCLEOTIDE SEQUENCE</scope>
</reference>
<reference evidence="1" key="1">
    <citation type="submission" date="2014-11" db="EMBL/GenBank/DDBJ databases">
        <authorList>
            <person name="Amaro Gonzalez C."/>
        </authorList>
    </citation>
    <scope>NUCLEOTIDE SEQUENCE</scope>
</reference>
<evidence type="ECO:0000313" key="1">
    <source>
        <dbReference type="EMBL" id="JAH80728.1"/>
    </source>
</evidence>
<dbReference type="EMBL" id="GBXM01027849">
    <property type="protein sequence ID" value="JAH80728.1"/>
    <property type="molecule type" value="Transcribed_RNA"/>
</dbReference>
<protein>
    <submittedName>
        <fullName evidence="1">Uncharacterized protein</fullName>
    </submittedName>
</protein>